<evidence type="ECO:0000256" key="2">
    <source>
        <dbReference type="SAM" id="SignalP"/>
    </source>
</evidence>
<evidence type="ECO:0000256" key="1">
    <source>
        <dbReference type="SAM" id="MobiDB-lite"/>
    </source>
</evidence>
<feature type="chain" id="PRO_5046457543" description="Nuclear transport factor 2 family protein" evidence="2">
    <location>
        <begin position="18"/>
        <end position="165"/>
    </location>
</feature>
<feature type="signal peptide" evidence="2">
    <location>
        <begin position="1"/>
        <end position="17"/>
    </location>
</feature>
<accession>A0ABP7J5M0</accession>
<keyword evidence="4" id="KW-1185">Reference proteome</keyword>
<dbReference type="EMBL" id="BAABAH010000022">
    <property type="protein sequence ID" value="GAA3835492.1"/>
    <property type="molecule type" value="Genomic_DNA"/>
</dbReference>
<gene>
    <name evidence="3" type="ORF">GCM10022242_40530</name>
</gene>
<organism evidence="3 4">
    <name type="scientific">Nocardioides panacisoli</name>
    <dbReference type="NCBI Taxonomy" id="627624"/>
    <lineage>
        <taxon>Bacteria</taxon>
        <taxon>Bacillati</taxon>
        <taxon>Actinomycetota</taxon>
        <taxon>Actinomycetes</taxon>
        <taxon>Propionibacteriales</taxon>
        <taxon>Nocardioidaceae</taxon>
        <taxon>Nocardioides</taxon>
    </lineage>
</organism>
<keyword evidence="2" id="KW-0732">Signal</keyword>
<protein>
    <recommendedName>
        <fullName evidence="5">Nuclear transport factor 2 family protein</fullName>
    </recommendedName>
</protein>
<proteinExistence type="predicted"/>
<dbReference type="Proteomes" id="UP001501821">
    <property type="component" value="Unassembled WGS sequence"/>
</dbReference>
<feature type="region of interest" description="Disordered" evidence="1">
    <location>
        <begin position="22"/>
        <end position="61"/>
    </location>
</feature>
<evidence type="ECO:0000313" key="3">
    <source>
        <dbReference type="EMBL" id="GAA3835492.1"/>
    </source>
</evidence>
<comment type="caution">
    <text evidence="3">The sequence shown here is derived from an EMBL/GenBank/DDBJ whole genome shotgun (WGS) entry which is preliminary data.</text>
</comment>
<dbReference type="PROSITE" id="PS51257">
    <property type="entry name" value="PROKAR_LIPOPROTEIN"/>
    <property type="match status" value="1"/>
</dbReference>
<sequence length="165" mass="17489">MRFRLVLAAAVAPFLLAACGGSDDNGADDSSSPTTSSAATSTSTDATEPSESTSPAAPADDETAIEQTLTDFLLAPRCDLATDDYLIQRSLFGDANAKKACQELEDTFVQPQFTADDILYTNLEITGDTATVEVGSKLINITTKYQLTKVDGTWLVSGDEYNSDL</sequence>
<evidence type="ECO:0008006" key="5">
    <source>
        <dbReference type="Google" id="ProtNLM"/>
    </source>
</evidence>
<feature type="compositionally biased region" description="Low complexity" evidence="1">
    <location>
        <begin position="22"/>
        <end position="55"/>
    </location>
</feature>
<dbReference type="RefSeq" id="WP_344778913.1">
    <property type="nucleotide sequence ID" value="NZ_BAABAH010000022.1"/>
</dbReference>
<name>A0ABP7J5M0_9ACTN</name>
<reference evidence="4" key="1">
    <citation type="journal article" date="2019" name="Int. J. Syst. Evol. Microbiol.">
        <title>The Global Catalogue of Microorganisms (GCM) 10K type strain sequencing project: providing services to taxonomists for standard genome sequencing and annotation.</title>
        <authorList>
            <consortium name="The Broad Institute Genomics Platform"/>
            <consortium name="The Broad Institute Genome Sequencing Center for Infectious Disease"/>
            <person name="Wu L."/>
            <person name="Ma J."/>
        </authorList>
    </citation>
    <scope>NUCLEOTIDE SEQUENCE [LARGE SCALE GENOMIC DNA]</scope>
    <source>
        <strain evidence="4">JCM 16953</strain>
    </source>
</reference>
<evidence type="ECO:0000313" key="4">
    <source>
        <dbReference type="Proteomes" id="UP001501821"/>
    </source>
</evidence>